<name>A0A1H6VSF1_9FIRM</name>
<reference evidence="3" key="1">
    <citation type="submission" date="2016-10" db="EMBL/GenBank/DDBJ databases">
        <authorList>
            <person name="Varghese N."/>
        </authorList>
    </citation>
    <scope>NUCLEOTIDE SEQUENCE [LARGE SCALE GENOMIC DNA]</scope>
    <source>
        <strain evidence="3">DSM 20406</strain>
    </source>
</reference>
<dbReference type="EMBL" id="FNYK01000047">
    <property type="protein sequence ID" value="SEJ03570.1"/>
    <property type="molecule type" value="Genomic_DNA"/>
</dbReference>
<sequence length="116" mass="13459">MFGLTKKVESKDINEAYQEFLDNSDIILLNADEYRDFETLHIVDSQNLPLRVINSDAKSLLDQDAIYYVYAILEGTAFEACRRLARLGFTAYNLGSQQYFKGPEEGLKKKNRKRRK</sequence>
<dbReference type="STRING" id="322505.SAMN04487836_1482"/>
<dbReference type="SUPFAM" id="SSF52821">
    <property type="entry name" value="Rhodanese/Cell cycle control phosphatase"/>
    <property type="match status" value="1"/>
</dbReference>
<dbReference type="AlphaFoldDB" id="A0A1H6VSF1"/>
<evidence type="ECO:0000259" key="1">
    <source>
        <dbReference type="PROSITE" id="PS50206"/>
    </source>
</evidence>
<keyword evidence="3" id="KW-1185">Reference proteome</keyword>
<feature type="domain" description="Rhodanese" evidence="1">
    <location>
        <begin position="22"/>
        <end position="94"/>
    </location>
</feature>
<gene>
    <name evidence="2" type="ORF">SAMN04487834_104710</name>
</gene>
<dbReference type="OrthoDB" id="9800872at2"/>
<dbReference type="RefSeq" id="WP_074732460.1">
    <property type="nucleotide sequence ID" value="NZ_FNYK01000047.1"/>
</dbReference>
<accession>A0A1H6VSF1</accession>
<organism evidence="2 3">
    <name type="scientific">Sharpea azabuensis</name>
    <dbReference type="NCBI Taxonomy" id="322505"/>
    <lineage>
        <taxon>Bacteria</taxon>
        <taxon>Bacillati</taxon>
        <taxon>Bacillota</taxon>
        <taxon>Erysipelotrichia</taxon>
        <taxon>Erysipelotrichales</taxon>
        <taxon>Coprobacillaceae</taxon>
        <taxon>Sharpea</taxon>
    </lineage>
</organism>
<dbReference type="Proteomes" id="UP000183028">
    <property type="component" value="Unassembled WGS sequence"/>
</dbReference>
<evidence type="ECO:0000313" key="3">
    <source>
        <dbReference type="Proteomes" id="UP000183028"/>
    </source>
</evidence>
<dbReference type="eggNOG" id="ENOG50336CE">
    <property type="taxonomic scope" value="Bacteria"/>
</dbReference>
<dbReference type="Gene3D" id="3.40.250.10">
    <property type="entry name" value="Rhodanese-like domain"/>
    <property type="match status" value="1"/>
</dbReference>
<evidence type="ECO:0000313" key="2">
    <source>
        <dbReference type="EMBL" id="SEJ03570.1"/>
    </source>
</evidence>
<protein>
    <recommendedName>
        <fullName evidence="1">Rhodanese domain-containing protein</fullName>
    </recommendedName>
</protein>
<dbReference type="PROSITE" id="PS50206">
    <property type="entry name" value="RHODANESE_3"/>
    <property type="match status" value="1"/>
</dbReference>
<dbReference type="InterPro" id="IPR036873">
    <property type="entry name" value="Rhodanese-like_dom_sf"/>
</dbReference>
<dbReference type="InterPro" id="IPR001763">
    <property type="entry name" value="Rhodanese-like_dom"/>
</dbReference>
<dbReference type="CDD" id="cd00158">
    <property type="entry name" value="RHOD"/>
    <property type="match status" value="1"/>
</dbReference>
<proteinExistence type="predicted"/>